<evidence type="ECO:0000313" key="1">
    <source>
        <dbReference type="EMBL" id="MBI4210589.1"/>
    </source>
</evidence>
<dbReference type="InterPro" id="IPR036390">
    <property type="entry name" value="WH_DNA-bd_sf"/>
</dbReference>
<dbReference type="PANTHER" id="PTHR30595">
    <property type="entry name" value="GLPR-RELATED TRANSCRIPTIONAL REPRESSOR"/>
    <property type="match status" value="1"/>
</dbReference>
<comment type="caution">
    <text evidence="1">The sequence shown here is derived from an EMBL/GenBank/DDBJ whole genome shotgun (WGS) entry which is preliminary data.</text>
</comment>
<dbReference type="Pfam" id="PF13749">
    <property type="entry name" value="HATPase_c_4"/>
    <property type="match status" value="1"/>
</dbReference>
<dbReference type="InterPro" id="IPR038475">
    <property type="entry name" value="RecG_C_sf"/>
</dbReference>
<dbReference type="Gene3D" id="1.10.10.10">
    <property type="entry name" value="Winged helix-like DNA-binding domain superfamily/Winged helix DNA-binding domain"/>
    <property type="match status" value="1"/>
</dbReference>
<dbReference type="InterPro" id="IPR036388">
    <property type="entry name" value="WH-like_DNA-bd_sf"/>
</dbReference>
<proteinExistence type="predicted"/>
<dbReference type="Proteomes" id="UP000732298">
    <property type="component" value="Unassembled WGS sequence"/>
</dbReference>
<dbReference type="Pfam" id="PF13412">
    <property type="entry name" value="HTH_24"/>
    <property type="match status" value="1"/>
</dbReference>
<evidence type="ECO:0000313" key="2">
    <source>
        <dbReference type="Proteomes" id="UP000732298"/>
    </source>
</evidence>
<sequence length="141" mass="15707">MFGGGLIIKESEFGKRSLSRNPLLFGLLQQIGLVEHVGSGISRIRNALSNAGLPEPKFEFTTFFTVTFTRPKIESPETTTPKTEGLIMDAISQNPSITKEKLAEQLGISVDGIKYHIKKLRQKKKLEWNGPSKGGHWEVKK</sequence>
<protein>
    <submittedName>
        <fullName evidence="1">Winged helix-turn-helix transcriptional regulator</fullName>
    </submittedName>
</protein>
<dbReference type="AlphaFoldDB" id="A0A8T3YR17"/>
<organism evidence="1 2">
    <name type="scientific">Candidatus Iainarchaeum sp</name>
    <dbReference type="NCBI Taxonomy" id="3101447"/>
    <lineage>
        <taxon>Archaea</taxon>
        <taxon>Candidatus Iainarchaeota</taxon>
        <taxon>Candidatus Iainarchaeia</taxon>
        <taxon>Candidatus Iainarchaeales</taxon>
        <taxon>Candidatus Iainarchaeaceae</taxon>
        <taxon>Candidatus Iainarchaeum</taxon>
    </lineage>
</organism>
<reference evidence="1" key="1">
    <citation type="submission" date="2020-07" db="EMBL/GenBank/DDBJ databases">
        <title>Huge and variable diversity of episymbiotic CPR bacteria and DPANN archaea in groundwater ecosystems.</title>
        <authorList>
            <person name="He C.Y."/>
            <person name="Keren R."/>
            <person name="Whittaker M."/>
            <person name="Farag I.F."/>
            <person name="Doudna J."/>
            <person name="Cate J.H.D."/>
            <person name="Banfield J.F."/>
        </authorList>
    </citation>
    <scope>NUCLEOTIDE SEQUENCE</scope>
    <source>
        <strain evidence="1">NC_groundwater_1296_Ag_S-0.2um_52_80</strain>
    </source>
</reference>
<name>A0A8T3YR17_9ARCH</name>
<gene>
    <name evidence="1" type="ORF">HY544_03740</name>
</gene>
<accession>A0A8T3YR17</accession>
<dbReference type="SUPFAM" id="SSF46785">
    <property type="entry name" value="Winged helix' DNA-binding domain"/>
    <property type="match status" value="1"/>
</dbReference>
<dbReference type="PANTHER" id="PTHR30595:SF6">
    <property type="entry name" value="SCHLAFEN ALBA-2 DOMAIN-CONTAINING PROTEIN"/>
    <property type="match status" value="1"/>
</dbReference>
<dbReference type="Gene3D" id="3.30.565.60">
    <property type="match status" value="1"/>
</dbReference>
<dbReference type="EMBL" id="JACQPB010000037">
    <property type="protein sequence ID" value="MBI4210589.1"/>
    <property type="molecule type" value="Genomic_DNA"/>
</dbReference>